<dbReference type="InterPro" id="IPR020076">
    <property type="entry name" value="DUF2768"/>
</dbReference>
<dbReference type="OrthoDB" id="2476435at2"/>
<organism evidence="2 3">
    <name type="scientific">Pueribacillus theae</name>
    <dbReference type="NCBI Taxonomy" id="2171751"/>
    <lineage>
        <taxon>Bacteria</taxon>
        <taxon>Bacillati</taxon>
        <taxon>Bacillota</taxon>
        <taxon>Bacilli</taxon>
        <taxon>Bacillales</taxon>
        <taxon>Bacillaceae</taxon>
        <taxon>Pueribacillus</taxon>
    </lineage>
</organism>
<sequence length="66" mass="7227">MSPGLMKMWVSFVAIALMFIAVFTIMISRDKLKGVLKVIVSAFAYLCMITAGLIIFIVVFSGPVPE</sequence>
<accession>A0A2U1K4D2</accession>
<feature type="transmembrane region" description="Helical" evidence="1">
    <location>
        <begin position="38"/>
        <end position="60"/>
    </location>
</feature>
<keyword evidence="1" id="KW-1133">Transmembrane helix</keyword>
<feature type="transmembrane region" description="Helical" evidence="1">
    <location>
        <begin position="6"/>
        <end position="26"/>
    </location>
</feature>
<dbReference type="RefSeq" id="WP_116554015.1">
    <property type="nucleotide sequence ID" value="NZ_QCZG01000009.1"/>
</dbReference>
<evidence type="ECO:0000313" key="2">
    <source>
        <dbReference type="EMBL" id="PWA12381.1"/>
    </source>
</evidence>
<proteinExistence type="predicted"/>
<comment type="caution">
    <text evidence="2">The sequence shown here is derived from an EMBL/GenBank/DDBJ whole genome shotgun (WGS) entry which is preliminary data.</text>
</comment>
<dbReference type="AlphaFoldDB" id="A0A2U1K4D2"/>
<name>A0A2U1K4D2_9BACI</name>
<dbReference type="Pfam" id="PF10966">
    <property type="entry name" value="DUF2768"/>
    <property type="match status" value="1"/>
</dbReference>
<evidence type="ECO:0000313" key="3">
    <source>
        <dbReference type="Proteomes" id="UP000245998"/>
    </source>
</evidence>
<protein>
    <submittedName>
        <fullName evidence="2">DUF2768 domain-containing protein</fullName>
    </submittedName>
</protein>
<dbReference type="EMBL" id="QCZG01000009">
    <property type="protein sequence ID" value="PWA12381.1"/>
    <property type="molecule type" value="Genomic_DNA"/>
</dbReference>
<keyword evidence="3" id="KW-1185">Reference proteome</keyword>
<gene>
    <name evidence="2" type="ORF">DCC39_06155</name>
</gene>
<evidence type="ECO:0000256" key="1">
    <source>
        <dbReference type="SAM" id="Phobius"/>
    </source>
</evidence>
<keyword evidence="1" id="KW-0472">Membrane</keyword>
<dbReference type="Proteomes" id="UP000245998">
    <property type="component" value="Unassembled WGS sequence"/>
</dbReference>
<keyword evidence="1" id="KW-0812">Transmembrane</keyword>
<reference evidence="2 3" key="1">
    <citation type="submission" date="2018-04" db="EMBL/GenBank/DDBJ databases">
        <title>Camelliibacillus theae gen. nov., sp. nov., isolated from Pu'er tea.</title>
        <authorList>
            <person name="Niu L."/>
        </authorList>
    </citation>
    <scope>NUCLEOTIDE SEQUENCE [LARGE SCALE GENOMIC DNA]</scope>
    <source>
        <strain evidence="2 3">T8</strain>
    </source>
</reference>